<feature type="region of interest" description="Disordered" evidence="5">
    <location>
        <begin position="128"/>
        <end position="154"/>
    </location>
</feature>
<dbReference type="InterPro" id="IPR000679">
    <property type="entry name" value="Znf_GATA"/>
</dbReference>
<keyword evidence="1" id="KW-0479">Metal-binding</keyword>
<dbReference type="PROSITE" id="PS50114">
    <property type="entry name" value="GATA_ZN_FINGER_2"/>
    <property type="match status" value="1"/>
</dbReference>
<keyword evidence="2 4" id="KW-0863">Zinc-finger</keyword>
<name>A0A843U2B1_COLES</name>
<dbReference type="InterPro" id="IPR052138">
    <property type="entry name" value="GATA_ZnFinger_Domain"/>
</dbReference>
<feature type="non-terminal residue" evidence="7">
    <location>
        <position position="1"/>
    </location>
</feature>
<sequence length="300" mass="32461">PALPEEQSGRSGAVSKERKERAFLFLCLSTSLGRLGVVEMLTAARAWVGSPHVRRHGVVGGCDHLHRPRHDLLGEEMGGSNPVRLQKLLVNRTPVEGAVTSTPMAEIYNEGVEGDAGLWIRYSRKRKKQERGFPEAEEEEGSGKWGTETDAEKGDDVGPAIGCPPPKLVCSDCGTTQTPLWRRGPAGPKSLCNACGIRYRKAKRRAGGASPNNTAPGAAGGDGKKGDPRASLDMSVSLQLMASAEEARKQKREDRLERRQEVLWVLMEESRKFELPCGKEAVEAAVLLMAMSSGLFVSSC</sequence>
<dbReference type="SMART" id="SM00401">
    <property type="entry name" value="ZnF_GATA"/>
    <property type="match status" value="1"/>
</dbReference>
<dbReference type="SUPFAM" id="SSF57716">
    <property type="entry name" value="Glucocorticoid receptor-like (DNA-binding domain)"/>
    <property type="match status" value="1"/>
</dbReference>
<dbReference type="PANTHER" id="PTHR47255">
    <property type="entry name" value="GATA TRANSCRIPTION FACTOR 22-RELATED"/>
    <property type="match status" value="1"/>
</dbReference>
<evidence type="ECO:0000256" key="5">
    <source>
        <dbReference type="SAM" id="MobiDB-lite"/>
    </source>
</evidence>
<gene>
    <name evidence="7" type="ORF">Taro_008850</name>
</gene>
<dbReference type="CDD" id="cd00202">
    <property type="entry name" value="ZnF_GATA"/>
    <property type="match status" value="1"/>
</dbReference>
<dbReference type="OrthoDB" id="553201at2759"/>
<keyword evidence="3" id="KW-0862">Zinc</keyword>
<evidence type="ECO:0000259" key="6">
    <source>
        <dbReference type="PROSITE" id="PS50114"/>
    </source>
</evidence>
<dbReference type="PANTHER" id="PTHR47255:SF4">
    <property type="entry name" value="GATA ZINC FINGER DOMAIN-CONTAINING PROTEIN 12"/>
    <property type="match status" value="1"/>
</dbReference>
<feature type="region of interest" description="Disordered" evidence="5">
    <location>
        <begin position="203"/>
        <end position="230"/>
    </location>
</feature>
<dbReference type="GO" id="GO:0006355">
    <property type="term" value="P:regulation of DNA-templated transcription"/>
    <property type="evidence" value="ECO:0007669"/>
    <property type="project" value="InterPro"/>
</dbReference>
<evidence type="ECO:0000256" key="2">
    <source>
        <dbReference type="ARBA" id="ARBA00022771"/>
    </source>
</evidence>
<evidence type="ECO:0000313" key="7">
    <source>
        <dbReference type="EMBL" id="MQL76456.1"/>
    </source>
</evidence>
<comment type="caution">
    <text evidence="7">The sequence shown here is derived from an EMBL/GenBank/DDBJ whole genome shotgun (WGS) entry which is preliminary data.</text>
</comment>
<evidence type="ECO:0000256" key="4">
    <source>
        <dbReference type="PROSITE-ProRule" id="PRU00094"/>
    </source>
</evidence>
<reference evidence="7" key="1">
    <citation type="submission" date="2017-07" db="EMBL/GenBank/DDBJ databases">
        <title>Taro Niue Genome Assembly and Annotation.</title>
        <authorList>
            <person name="Atibalentja N."/>
            <person name="Keating K."/>
            <person name="Fields C.J."/>
        </authorList>
    </citation>
    <scope>NUCLEOTIDE SEQUENCE</scope>
    <source>
        <strain evidence="7">Niue_2</strain>
        <tissue evidence="7">Leaf</tissue>
    </source>
</reference>
<evidence type="ECO:0000256" key="3">
    <source>
        <dbReference type="ARBA" id="ARBA00022833"/>
    </source>
</evidence>
<feature type="domain" description="GATA-type" evidence="6">
    <location>
        <begin position="170"/>
        <end position="200"/>
    </location>
</feature>
<dbReference type="Proteomes" id="UP000652761">
    <property type="component" value="Unassembled WGS sequence"/>
</dbReference>
<keyword evidence="8" id="KW-1185">Reference proteome</keyword>
<dbReference type="EMBL" id="NMUH01000299">
    <property type="protein sequence ID" value="MQL76456.1"/>
    <property type="molecule type" value="Genomic_DNA"/>
</dbReference>
<dbReference type="AlphaFoldDB" id="A0A843U2B1"/>
<organism evidence="7 8">
    <name type="scientific">Colocasia esculenta</name>
    <name type="common">Wild taro</name>
    <name type="synonym">Arum esculentum</name>
    <dbReference type="NCBI Taxonomy" id="4460"/>
    <lineage>
        <taxon>Eukaryota</taxon>
        <taxon>Viridiplantae</taxon>
        <taxon>Streptophyta</taxon>
        <taxon>Embryophyta</taxon>
        <taxon>Tracheophyta</taxon>
        <taxon>Spermatophyta</taxon>
        <taxon>Magnoliopsida</taxon>
        <taxon>Liliopsida</taxon>
        <taxon>Araceae</taxon>
        <taxon>Aroideae</taxon>
        <taxon>Colocasieae</taxon>
        <taxon>Colocasia</taxon>
    </lineage>
</organism>
<dbReference type="InterPro" id="IPR013088">
    <property type="entry name" value="Znf_NHR/GATA"/>
</dbReference>
<dbReference type="GO" id="GO:0043565">
    <property type="term" value="F:sequence-specific DNA binding"/>
    <property type="evidence" value="ECO:0007669"/>
    <property type="project" value="InterPro"/>
</dbReference>
<dbReference type="PROSITE" id="PS00344">
    <property type="entry name" value="GATA_ZN_FINGER_1"/>
    <property type="match status" value="1"/>
</dbReference>
<evidence type="ECO:0000313" key="8">
    <source>
        <dbReference type="Proteomes" id="UP000652761"/>
    </source>
</evidence>
<dbReference type="Pfam" id="PF00320">
    <property type="entry name" value="GATA"/>
    <property type="match status" value="1"/>
</dbReference>
<proteinExistence type="predicted"/>
<accession>A0A843U2B1</accession>
<dbReference type="Gene3D" id="3.30.50.10">
    <property type="entry name" value="Erythroid Transcription Factor GATA-1, subunit A"/>
    <property type="match status" value="1"/>
</dbReference>
<dbReference type="GO" id="GO:0008270">
    <property type="term" value="F:zinc ion binding"/>
    <property type="evidence" value="ECO:0007669"/>
    <property type="project" value="UniProtKB-KW"/>
</dbReference>
<protein>
    <recommendedName>
        <fullName evidence="6">GATA-type domain-containing protein</fullName>
    </recommendedName>
</protein>
<evidence type="ECO:0000256" key="1">
    <source>
        <dbReference type="ARBA" id="ARBA00022723"/>
    </source>
</evidence>